<evidence type="ECO:0000259" key="2">
    <source>
        <dbReference type="PROSITE" id="PS51144"/>
    </source>
</evidence>
<comment type="caution">
    <text evidence="3">The sequence shown here is derived from an EMBL/GenBank/DDBJ whole genome shotgun (WGS) entry which is preliminary data.</text>
</comment>
<dbReference type="Proteomes" id="UP000678393">
    <property type="component" value="Unassembled WGS sequence"/>
</dbReference>
<reference evidence="3" key="1">
    <citation type="submission" date="2021-04" db="EMBL/GenBank/DDBJ databases">
        <authorList>
            <consortium name="Molecular Ecology Group"/>
        </authorList>
    </citation>
    <scope>NUCLEOTIDE SEQUENCE</scope>
</reference>
<dbReference type="PANTHER" id="PTHR18952:SF124">
    <property type="entry name" value="CARBONIC ANHYDRASE 7"/>
    <property type="match status" value="1"/>
</dbReference>
<dbReference type="AlphaFoldDB" id="A0A8S3YMV5"/>
<dbReference type="GO" id="GO:0004089">
    <property type="term" value="F:carbonate dehydratase activity"/>
    <property type="evidence" value="ECO:0007669"/>
    <property type="project" value="InterPro"/>
</dbReference>
<name>A0A8S3YMV5_9EUPU</name>
<evidence type="ECO:0000256" key="1">
    <source>
        <dbReference type="ARBA" id="ARBA00010718"/>
    </source>
</evidence>
<accession>A0A8S3YMV5</accession>
<comment type="similarity">
    <text evidence="1">Belongs to the alpha-carbonic anhydrase family.</text>
</comment>
<dbReference type="SMART" id="SM01057">
    <property type="entry name" value="Carb_anhydrase"/>
    <property type="match status" value="1"/>
</dbReference>
<dbReference type="SUPFAM" id="SSF51069">
    <property type="entry name" value="Carbonic anhydrase"/>
    <property type="match status" value="1"/>
</dbReference>
<feature type="domain" description="Alpha-carbonic anhydrase" evidence="2">
    <location>
        <begin position="1"/>
        <end position="147"/>
    </location>
</feature>
<dbReference type="PANTHER" id="PTHR18952">
    <property type="entry name" value="CARBONIC ANHYDRASE"/>
    <property type="match status" value="1"/>
</dbReference>
<gene>
    <name evidence="3" type="ORF">CUNI_LOCUS3266</name>
</gene>
<dbReference type="CDD" id="cd00326">
    <property type="entry name" value="alpha_CA"/>
    <property type="match status" value="1"/>
</dbReference>
<dbReference type="Gene3D" id="3.10.200.10">
    <property type="entry name" value="Alpha carbonic anhydrase"/>
    <property type="match status" value="1"/>
</dbReference>
<organism evidence="3 4">
    <name type="scientific">Candidula unifasciata</name>
    <dbReference type="NCBI Taxonomy" id="100452"/>
    <lineage>
        <taxon>Eukaryota</taxon>
        <taxon>Metazoa</taxon>
        <taxon>Spiralia</taxon>
        <taxon>Lophotrochozoa</taxon>
        <taxon>Mollusca</taxon>
        <taxon>Gastropoda</taxon>
        <taxon>Heterobranchia</taxon>
        <taxon>Euthyneura</taxon>
        <taxon>Panpulmonata</taxon>
        <taxon>Eupulmonata</taxon>
        <taxon>Stylommatophora</taxon>
        <taxon>Helicina</taxon>
        <taxon>Helicoidea</taxon>
        <taxon>Geomitridae</taxon>
        <taxon>Candidula</taxon>
    </lineage>
</organism>
<evidence type="ECO:0000313" key="4">
    <source>
        <dbReference type="Proteomes" id="UP000678393"/>
    </source>
</evidence>
<keyword evidence="4" id="KW-1185">Reference proteome</keyword>
<dbReference type="GO" id="GO:0005737">
    <property type="term" value="C:cytoplasm"/>
    <property type="evidence" value="ECO:0007669"/>
    <property type="project" value="TreeGrafter"/>
</dbReference>
<proteinExistence type="inferred from homology"/>
<dbReference type="OrthoDB" id="429145at2759"/>
<protein>
    <recommendedName>
        <fullName evidence="2">Alpha-carbonic anhydrase domain-containing protein</fullName>
    </recommendedName>
</protein>
<dbReference type="InterPro" id="IPR023561">
    <property type="entry name" value="Carbonic_anhydrase_a-class"/>
</dbReference>
<dbReference type="Pfam" id="PF00194">
    <property type="entry name" value="Carb_anhydrase"/>
    <property type="match status" value="1"/>
</dbReference>
<evidence type="ECO:0000313" key="3">
    <source>
        <dbReference type="EMBL" id="CAG5117708.1"/>
    </source>
</evidence>
<dbReference type="InterPro" id="IPR036398">
    <property type="entry name" value="CA_dom_sf"/>
</dbReference>
<dbReference type="GO" id="GO:0008270">
    <property type="term" value="F:zinc ion binding"/>
    <property type="evidence" value="ECO:0007669"/>
    <property type="project" value="InterPro"/>
</dbReference>
<dbReference type="PROSITE" id="PS51144">
    <property type="entry name" value="ALPHA_CA_2"/>
    <property type="match status" value="1"/>
</dbReference>
<sequence>MHVVNYSSKFADVKSAMCQPNGLAVLAFFFEIDINPNPAYTEIVKKLPEITEPGSRTKITTIPLKRLLPTDLQHFYRYEGSLTTPPCNETVTWTVFKTPVQISEDQISIFRSLKSSDIDPETNTNYPLVNNVRPLQSLNDRVVYANFTTIQPVKKKSLLQRCRCFQPAD</sequence>
<dbReference type="InterPro" id="IPR001148">
    <property type="entry name" value="CA_dom"/>
</dbReference>
<dbReference type="EMBL" id="CAJHNH020000442">
    <property type="protein sequence ID" value="CAG5117708.1"/>
    <property type="molecule type" value="Genomic_DNA"/>
</dbReference>